<dbReference type="InterPro" id="IPR011055">
    <property type="entry name" value="Dup_hybrid_motif"/>
</dbReference>
<evidence type="ECO:0000256" key="1">
    <source>
        <dbReference type="ARBA" id="ARBA00022729"/>
    </source>
</evidence>
<dbReference type="Pfam" id="PF01551">
    <property type="entry name" value="Peptidase_M23"/>
    <property type="match status" value="1"/>
</dbReference>
<dbReference type="GO" id="GO:0004222">
    <property type="term" value="F:metalloendopeptidase activity"/>
    <property type="evidence" value="ECO:0007669"/>
    <property type="project" value="TreeGrafter"/>
</dbReference>
<organism evidence="5 6">
    <name type="scientific">Cellulomonas chitinilytica</name>
    <dbReference type="NCBI Taxonomy" id="398759"/>
    <lineage>
        <taxon>Bacteria</taxon>
        <taxon>Bacillati</taxon>
        <taxon>Actinomycetota</taxon>
        <taxon>Actinomycetes</taxon>
        <taxon>Micrococcales</taxon>
        <taxon>Cellulomonadaceae</taxon>
        <taxon>Cellulomonas</taxon>
    </lineage>
</organism>
<dbReference type="Gene3D" id="2.70.70.10">
    <property type="entry name" value="Glucose Permease (Domain IIA)"/>
    <property type="match status" value="1"/>
</dbReference>
<comment type="caution">
    <text evidence="5">The sequence shown here is derived from an EMBL/GenBank/DDBJ whole genome shotgun (WGS) entry which is preliminary data.</text>
</comment>
<evidence type="ECO:0000313" key="6">
    <source>
        <dbReference type="Proteomes" id="UP000632740"/>
    </source>
</evidence>
<proteinExistence type="predicted"/>
<keyword evidence="6" id="KW-1185">Reference proteome</keyword>
<dbReference type="Proteomes" id="UP000632740">
    <property type="component" value="Unassembled WGS sequence"/>
</dbReference>
<feature type="compositionally biased region" description="Polar residues" evidence="2">
    <location>
        <begin position="1"/>
        <end position="16"/>
    </location>
</feature>
<protein>
    <recommendedName>
        <fullName evidence="4">M23ase beta-sheet core domain-containing protein</fullName>
    </recommendedName>
</protein>
<keyword evidence="1" id="KW-0732">Signal</keyword>
<dbReference type="PANTHER" id="PTHR21666:SF289">
    <property type="entry name" value="L-ALA--D-GLU ENDOPEPTIDASE"/>
    <property type="match status" value="1"/>
</dbReference>
<dbReference type="AlphaFoldDB" id="A0A919P4L9"/>
<feature type="region of interest" description="Disordered" evidence="2">
    <location>
        <begin position="218"/>
        <end position="252"/>
    </location>
</feature>
<keyword evidence="3" id="KW-0472">Membrane</keyword>
<evidence type="ECO:0000256" key="2">
    <source>
        <dbReference type="SAM" id="MobiDB-lite"/>
    </source>
</evidence>
<feature type="domain" description="M23ase beta-sheet core" evidence="4">
    <location>
        <begin position="109"/>
        <end position="203"/>
    </location>
</feature>
<gene>
    <name evidence="5" type="ORF">Cch01nite_25620</name>
</gene>
<reference evidence="5" key="1">
    <citation type="submission" date="2021-01" db="EMBL/GenBank/DDBJ databases">
        <title>Whole genome shotgun sequence of Cellulomonas chitinilytica NBRC 110799.</title>
        <authorList>
            <person name="Komaki H."/>
            <person name="Tamura T."/>
        </authorList>
    </citation>
    <scope>NUCLEOTIDE SEQUENCE</scope>
    <source>
        <strain evidence="5">NBRC 110799</strain>
    </source>
</reference>
<dbReference type="CDD" id="cd12797">
    <property type="entry name" value="M23_peptidase"/>
    <property type="match status" value="1"/>
</dbReference>
<sequence length="252" mass="25176">MQPGSTGSRVQPGSTGSRRHSRAAGQGARRPPDVILPSARASVARRSRRRRQVALAGLGAVLCWLAVVIAGSAAAPQSLDGVVTFRPPVPAPLHVRDPFRSPPAPWAAGHRGVDLAADAGTPLLAPAAGVVTFAGEIAGRGVVVVTHPGGLRSSLEPAVATVPVGTAVAAGDPVATLAGTGSHCAPASCVHWGVRRGSVYLNPMGVLGAPGPIVLLSDGPLDSSAGPDEASQAAQPARGAVQTGAAMRHARR</sequence>
<keyword evidence="3" id="KW-1133">Transmembrane helix</keyword>
<keyword evidence="3" id="KW-0812">Transmembrane</keyword>
<dbReference type="InterPro" id="IPR050570">
    <property type="entry name" value="Cell_wall_metabolism_enzyme"/>
</dbReference>
<evidence type="ECO:0000313" key="5">
    <source>
        <dbReference type="EMBL" id="GIG21838.1"/>
    </source>
</evidence>
<dbReference type="PANTHER" id="PTHR21666">
    <property type="entry name" value="PEPTIDASE-RELATED"/>
    <property type="match status" value="1"/>
</dbReference>
<name>A0A919P4L9_9CELL</name>
<evidence type="ECO:0000256" key="3">
    <source>
        <dbReference type="SAM" id="Phobius"/>
    </source>
</evidence>
<feature type="region of interest" description="Disordered" evidence="2">
    <location>
        <begin position="1"/>
        <end position="34"/>
    </location>
</feature>
<accession>A0A919P4L9</accession>
<evidence type="ECO:0000259" key="4">
    <source>
        <dbReference type="Pfam" id="PF01551"/>
    </source>
</evidence>
<dbReference type="InterPro" id="IPR016047">
    <property type="entry name" value="M23ase_b-sheet_dom"/>
</dbReference>
<dbReference type="EMBL" id="BONK01000008">
    <property type="protein sequence ID" value="GIG21838.1"/>
    <property type="molecule type" value="Genomic_DNA"/>
</dbReference>
<dbReference type="SUPFAM" id="SSF51261">
    <property type="entry name" value="Duplicated hybrid motif"/>
    <property type="match status" value="1"/>
</dbReference>
<feature type="transmembrane region" description="Helical" evidence="3">
    <location>
        <begin position="53"/>
        <end position="75"/>
    </location>
</feature>